<gene>
    <name evidence="1" type="ORF">O181_127548</name>
</gene>
<dbReference type="Gene3D" id="3.30.420.10">
    <property type="entry name" value="Ribonuclease H-like superfamily/Ribonuclease H"/>
    <property type="match status" value="1"/>
</dbReference>
<organism evidence="1 2">
    <name type="scientific">Austropuccinia psidii MF-1</name>
    <dbReference type="NCBI Taxonomy" id="1389203"/>
    <lineage>
        <taxon>Eukaryota</taxon>
        <taxon>Fungi</taxon>
        <taxon>Dikarya</taxon>
        <taxon>Basidiomycota</taxon>
        <taxon>Pucciniomycotina</taxon>
        <taxon>Pucciniomycetes</taxon>
        <taxon>Pucciniales</taxon>
        <taxon>Sphaerophragmiaceae</taxon>
        <taxon>Austropuccinia</taxon>
    </lineage>
</organism>
<name>A0A9Q3KTD1_9BASI</name>
<proteinExistence type="predicted"/>
<accession>A0A9Q3KTD1</accession>
<dbReference type="AlphaFoldDB" id="A0A9Q3KTD1"/>
<dbReference type="GO" id="GO:0003676">
    <property type="term" value="F:nucleic acid binding"/>
    <property type="evidence" value="ECO:0007669"/>
    <property type="project" value="InterPro"/>
</dbReference>
<dbReference type="InterPro" id="IPR036397">
    <property type="entry name" value="RNaseH_sf"/>
</dbReference>
<sequence>MIQTMEDILRRFCAYGMEYKDHEGYTNYWVTLLPEVQLAYSTSQHSTTGILPSLVEKEWNPLFPVDHLTKNLLTIHPTAKDLHDMLKLVTQFPNA</sequence>
<evidence type="ECO:0000313" key="1">
    <source>
        <dbReference type="EMBL" id="MBW0587833.1"/>
    </source>
</evidence>
<protein>
    <submittedName>
        <fullName evidence="1">Uncharacterized protein</fullName>
    </submittedName>
</protein>
<evidence type="ECO:0000313" key="2">
    <source>
        <dbReference type="Proteomes" id="UP000765509"/>
    </source>
</evidence>
<dbReference type="EMBL" id="AVOT02128422">
    <property type="protein sequence ID" value="MBW0587833.1"/>
    <property type="molecule type" value="Genomic_DNA"/>
</dbReference>
<comment type="caution">
    <text evidence="1">The sequence shown here is derived from an EMBL/GenBank/DDBJ whole genome shotgun (WGS) entry which is preliminary data.</text>
</comment>
<reference evidence="1" key="1">
    <citation type="submission" date="2021-03" db="EMBL/GenBank/DDBJ databases">
        <title>Draft genome sequence of rust myrtle Austropuccinia psidii MF-1, a brazilian biotype.</title>
        <authorList>
            <person name="Quecine M.C."/>
            <person name="Pachon D.M.R."/>
            <person name="Bonatelli M.L."/>
            <person name="Correr F.H."/>
            <person name="Franceschini L.M."/>
            <person name="Leite T.F."/>
            <person name="Margarido G.R.A."/>
            <person name="Almeida C.A."/>
            <person name="Ferrarezi J.A."/>
            <person name="Labate C.A."/>
        </authorList>
    </citation>
    <scope>NUCLEOTIDE SEQUENCE</scope>
    <source>
        <strain evidence="1">MF-1</strain>
    </source>
</reference>
<keyword evidence="2" id="KW-1185">Reference proteome</keyword>
<dbReference type="OrthoDB" id="3240190at2759"/>
<dbReference type="Proteomes" id="UP000765509">
    <property type="component" value="Unassembled WGS sequence"/>
</dbReference>